<dbReference type="InterPro" id="IPR046350">
    <property type="entry name" value="Cystatin_sf"/>
</dbReference>
<protein>
    <recommendedName>
        <fullName evidence="6">Cystatin domain-containing protein</fullName>
    </recommendedName>
</protein>
<dbReference type="VEuPathDB" id="AmoebaDB:DICPUDRAFT_91899"/>
<dbReference type="GeneID" id="10501230"/>
<comment type="similarity">
    <text evidence="2">Belongs to the cystatin family.</text>
</comment>
<dbReference type="PRINTS" id="PR00295">
    <property type="entry name" value="STEFINA"/>
</dbReference>
<dbReference type="GO" id="GO:0005829">
    <property type="term" value="C:cytosol"/>
    <property type="evidence" value="ECO:0000318"/>
    <property type="project" value="GO_Central"/>
</dbReference>
<proteinExistence type="inferred from homology"/>
<dbReference type="GO" id="GO:0004869">
    <property type="term" value="F:cysteine-type endopeptidase inhibitor activity"/>
    <property type="evidence" value="ECO:0000318"/>
    <property type="project" value="GO_Central"/>
</dbReference>
<dbReference type="RefSeq" id="XP_003287357.1">
    <property type="nucleotide sequence ID" value="XM_003287309.1"/>
</dbReference>
<dbReference type="PANTHER" id="PTHR11414:SF21">
    <property type="entry name" value="CYSTATIN 14A, TANDEM DUPLICATE 1-RELATED"/>
    <property type="match status" value="1"/>
</dbReference>
<comment type="subcellular location">
    <subcellularLocation>
        <location evidence="1">Cytoplasm</location>
    </subcellularLocation>
</comment>
<evidence type="ECO:0000256" key="3">
    <source>
        <dbReference type="ARBA" id="ARBA00022490"/>
    </source>
</evidence>
<keyword evidence="3" id="KW-0963">Cytoplasm</keyword>
<dbReference type="CDD" id="cd00042">
    <property type="entry name" value="CY"/>
    <property type="match status" value="1"/>
</dbReference>
<evidence type="ECO:0000259" key="6">
    <source>
        <dbReference type="Pfam" id="PF00031"/>
    </source>
</evidence>
<dbReference type="eggNOG" id="ENOG502SF2X">
    <property type="taxonomic scope" value="Eukaryota"/>
</dbReference>
<accession>F0ZIX0</accession>
<dbReference type="FunFam" id="3.10.450.10:FF:000001">
    <property type="entry name" value="Cystatin-A"/>
    <property type="match status" value="1"/>
</dbReference>
<dbReference type="KEGG" id="dpp:DICPUDRAFT_91899"/>
<sequence length="100" mass="11150">MGIVGGIGAKHDADDYVRNLCAQIKVNAENKLATHYNKFEAVSYKKQVVAGTNYFVKVHTDNGYNHYRIFVGLPVNGKEAAPQLVSVQQNKSLEDDITYF</sequence>
<dbReference type="Pfam" id="PF00031">
    <property type="entry name" value="Cystatin"/>
    <property type="match status" value="1"/>
</dbReference>
<dbReference type="Gene3D" id="3.10.450.10">
    <property type="match status" value="1"/>
</dbReference>
<dbReference type="InParanoid" id="F0ZIX0"/>
<evidence type="ECO:0000256" key="1">
    <source>
        <dbReference type="ARBA" id="ARBA00004496"/>
    </source>
</evidence>
<dbReference type="FunCoup" id="F0ZIX0">
    <property type="interactions" value="17"/>
</dbReference>
<name>F0ZIX0_DICPU</name>
<gene>
    <name evidence="7" type="ORF">DICPUDRAFT_91899</name>
</gene>
<dbReference type="InterPro" id="IPR000010">
    <property type="entry name" value="Cystatin_dom"/>
</dbReference>
<dbReference type="EMBL" id="GL871037">
    <property type="protein sequence ID" value="EGC36100.1"/>
    <property type="molecule type" value="Genomic_DNA"/>
</dbReference>
<organism evidence="7 8">
    <name type="scientific">Dictyostelium purpureum</name>
    <name type="common">Slime mold</name>
    <dbReference type="NCBI Taxonomy" id="5786"/>
    <lineage>
        <taxon>Eukaryota</taxon>
        <taxon>Amoebozoa</taxon>
        <taxon>Evosea</taxon>
        <taxon>Eumycetozoa</taxon>
        <taxon>Dictyostelia</taxon>
        <taxon>Dictyosteliales</taxon>
        <taxon>Dictyosteliaceae</taxon>
        <taxon>Dictyostelium</taxon>
    </lineage>
</organism>
<dbReference type="OrthoDB" id="30696at2759"/>
<dbReference type="STRING" id="5786.F0ZIX0"/>
<keyword evidence="4" id="KW-0646">Protease inhibitor</keyword>
<keyword evidence="5" id="KW-0789">Thiol protease inhibitor</keyword>
<dbReference type="PANTHER" id="PTHR11414">
    <property type="entry name" value="CYSTATIN FAMILY MEMBER"/>
    <property type="match status" value="1"/>
</dbReference>
<dbReference type="OMA" id="HVGNEEY"/>
<dbReference type="InterPro" id="IPR018073">
    <property type="entry name" value="Prot_inh_cystat_CS"/>
</dbReference>
<keyword evidence="8" id="KW-1185">Reference proteome</keyword>
<feature type="domain" description="Cystatin" evidence="6">
    <location>
        <begin position="27"/>
        <end position="91"/>
    </location>
</feature>
<evidence type="ECO:0000256" key="2">
    <source>
        <dbReference type="ARBA" id="ARBA00009403"/>
    </source>
</evidence>
<dbReference type="InterPro" id="IPR001713">
    <property type="entry name" value="Prot_inh_stefin"/>
</dbReference>
<dbReference type="PROSITE" id="PS00287">
    <property type="entry name" value="CYSTATIN"/>
    <property type="match status" value="1"/>
</dbReference>
<dbReference type="SUPFAM" id="SSF54403">
    <property type="entry name" value="Cystatin/monellin"/>
    <property type="match status" value="1"/>
</dbReference>
<dbReference type="AlphaFoldDB" id="F0ZIX0"/>
<evidence type="ECO:0000256" key="4">
    <source>
        <dbReference type="ARBA" id="ARBA00022690"/>
    </source>
</evidence>
<reference evidence="8" key="1">
    <citation type="journal article" date="2011" name="Genome Biol.">
        <title>Comparative genomics of the social amoebae Dictyostelium discoideum and Dictyostelium purpureum.</title>
        <authorList>
            <consortium name="US DOE Joint Genome Institute (JGI-PGF)"/>
            <person name="Sucgang R."/>
            <person name="Kuo A."/>
            <person name="Tian X."/>
            <person name="Salerno W."/>
            <person name="Parikh A."/>
            <person name="Feasley C.L."/>
            <person name="Dalin E."/>
            <person name="Tu H."/>
            <person name="Huang E."/>
            <person name="Barry K."/>
            <person name="Lindquist E."/>
            <person name="Shapiro H."/>
            <person name="Bruce D."/>
            <person name="Schmutz J."/>
            <person name="Salamov A."/>
            <person name="Fey P."/>
            <person name="Gaudet P."/>
            <person name="Anjard C."/>
            <person name="Babu M.M."/>
            <person name="Basu S."/>
            <person name="Bushmanova Y."/>
            <person name="van der Wel H."/>
            <person name="Katoh-Kurasawa M."/>
            <person name="Dinh C."/>
            <person name="Coutinho P.M."/>
            <person name="Saito T."/>
            <person name="Elias M."/>
            <person name="Schaap P."/>
            <person name="Kay R.R."/>
            <person name="Henrissat B."/>
            <person name="Eichinger L."/>
            <person name="Rivero F."/>
            <person name="Putnam N.H."/>
            <person name="West C.M."/>
            <person name="Loomis W.F."/>
            <person name="Chisholm R.L."/>
            <person name="Shaulsky G."/>
            <person name="Strassmann J.E."/>
            <person name="Queller D.C."/>
            <person name="Kuspa A."/>
            <person name="Grigoriev I.V."/>
        </authorList>
    </citation>
    <scope>NUCLEOTIDE SEQUENCE [LARGE SCALE GENOMIC DNA]</scope>
    <source>
        <strain evidence="8">QSDP1</strain>
    </source>
</reference>
<evidence type="ECO:0000256" key="5">
    <source>
        <dbReference type="ARBA" id="ARBA00022704"/>
    </source>
</evidence>
<dbReference type="Proteomes" id="UP000001064">
    <property type="component" value="Unassembled WGS sequence"/>
</dbReference>
<evidence type="ECO:0000313" key="8">
    <source>
        <dbReference type="Proteomes" id="UP000001064"/>
    </source>
</evidence>
<evidence type="ECO:0000313" key="7">
    <source>
        <dbReference type="EMBL" id="EGC36100.1"/>
    </source>
</evidence>